<gene>
    <name evidence="2" type="ORF">SORDD16_00581</name>
</gene>
<comment type="caution">
    <text evidence="2">The sequence shown here is derived from an EMBL/GenBank/DDBJ whole genome shotgun (WGS) entry which is preliminary data.</text>
</comment>
<evidence type="ECO:0000313" key="3">
    <source>
        <dbReference type="Proteomes" id="UP000072653"/>
    </source>
</evidence>
<keyword evidence="1" id="KW-1133">Transmembrane helix</keyword>
<dbReference type="AlphaFoldDB" id="A0A139PEZ6"/>
<protein>
    <submittedName>
        <fullName evidence="2">Cell shape-determining protein</fullName>
    </submittedName>
</protein>
<dbReference type="EMBL" id="LQOB01000038">
    <property type="protein sequence ID" value="KXT87727.1"/>
    <property type="molecule type" value="Genomic_DNA"/>
</dbReference>
<reference evidence="2 3" key="1">
    <citation type="submission" date="2016-01" db="EMBL/GenBank/DDBJ databases">
        <title>Highly variable Streptococcus oralis are common among viridans streptococci isolated from primates.</title>
        <authorList>
            <person name="Denapaite D."/>
            <person name="Rieger M."/>
            <person name="Koendgen S."/>
            <person name="Brueckner R."/>
            <person name="Ochigava I."/>
            <person name="Kappeler P."/>
            <person name="Maetz-Rensing K."/>
            <person name="Leendertz F."/>
            <person name="Hakenbeck R."/>
        </authorList>
    </citation>
    <scope>NUCLEOTIDE SEQUENCE [LARGE SCALE GENOMIC DNA]</scope>
    <source>
        <strain evidence="2 3">DD16</strain>
    </source>
</reference>
<keyword evidence="1" id="KW-0472">Membrane</keyword>
<feature type="transmembrane region" description="Helical" evidence="1">
    <location>
        <begin position="5"/>
        <end position="23"/>
    </location>
</feature>
<evidence type="ECO:0000313" key="2">
    <source>
        <dbReference type="EMBL" id="KXT87727.1"/>
    </source>
</evidence>
<proteinExistence type="predicted"/>
<feature type="transmembrane region" description="Helical" evidence="1">
    <location>
        <begin position="29"/>
        <end position="46"/>
    </location>
</feature>
<dbReference type="Proteomes" id="UP000072653">
    <property type="component" value="Unassembled WGS sequence"/>
</dbReference>
<feature type="transmembrane region" description="Helical" evidence="1">
    <location>
        <begin position="78"/>
        <end position="99"/>
    </location>
</feature>
<organism evidence="2 3">
    <name type="scientific">Streptococcus oralis</name>
    <dbReference type="NCBI Taxonomy" id="1303"/>
    <lineage>
        <taxon>Bacteria</taxon>
        <taxon>Bacillati</taxon>
        <taxon>Bacillota</taxon>
        <taxon>Bacilli</taxon>
        <taxon>Lactobacillales</taxon>
        <taxon>Streptococcaceae</taxon>
        <taxon>Streptococcus</taxon>
    </lineage>
</organism>
<dbReference type="OrthoDB" id="3169575at2"/>
<accession>A0A139PEZ6</accession>
<name>A0A139PEZ6_STROR</name>
<keyword evidence="1" id="KW-0812">Transmembrane</keyword>
<evidence type="ECO:0000256" key="1">
    <source>
        <dbReference type="SAM" id="Phobius"/>
    </source>
</evidence>
<dbReference type="PATRIC" id="fig|1303.79.peg.634"/>
<sequence>MKRIVFEMLFMVATWYIFLPPLNLTSWEFIFFLCAHLVILGLLFSVGKDNQPIKKVEVVHRGREAVELKFGDFHFQKLGAFFILSAGVIFLLAGLVSLATSSFFQAKNYANVVTLTEKEFSEFPKSDTNKVPILDRDTAEKIGDRYLGSLTDKVSQYVAADTYTQLTVDGKPYRVTPLEYADPIKWFNNQSKGIGEYIKVDMVTGNAELVDLKTPMKYSDSEYFNRDVKRHLRFKYPTKIFKTPSFEVDDEGNPFYVATVYQKQFGLGVPRPSSVIILDATNGETKEYSLDDVPEWVDRVYPAEETIEQINYNGKYKDGFWNALISKKNVTQTTEGYNYLSIGNDIYLYTGVTSANADESNLGFILENMRTGEITKYNLASATEESARASAEGAVQEKAYKATFPILVNLNDKPLYIMGLKDNAGLVKEYALVDAVEYQNVIVATTVDELLSKYANKNDLELDNETVESIKGVVSDLKSAVIKGDTVYFFKVDGKIYKVKASVSDDLPYLENGQSFEGQVGKDNYLKTFKVQ</sequence>